<dbReference type="Proteomes" id="UP000008694">
    <property type="component" value="Unassembled WGS sequence"/>
</dbReference>
<reference evidence="3" key="1">
    <citation type="journal article" date="2011" name="Nat. Genet.">
        <title>The Arabidopsis lyrata genome sequence and the basis of rapid genome size change.</title>
        <authorList>
            <person name="Hu T.T."/>
            <person name="Pattyn P."/>
            <person name="Bakker E.G."/>
            <person name="Cao J."/>
            <person name="Cheng J.-F."/>
            <person name="Clark R.M."/>
            <person name="Fahlgren N."/>
            <person name="Fawcett J.A."/>
            <person name="Grimwood J."/>
            <person name="Gundlach H."/>
            <person name="Haberer G."/>
            <person name="Hollister J.D."/>
            <person name="Ossowski S."/>
            <person name="Ottilar R.P."/>
            <person name="Salamov A.A."/>
            <person name="Schneeberger K."/>
            <person name="Spannagl M."/>
            <person name="Wang X."/>
            <person name="Yang L."/>
            <person name="Nasrallah M.E."/>
            <person name="Bergelson J."/>
            <person name="Carrington J.C."/>
            <person name="Gaut B.S."/>
            <person name="Schmutz J."/>
            <person name="Mayer K.F.X."/>
            <person name="Van de Peer Y."/>
            <person name="Grigoriev I.V."/>
            <person name="Nordborg M."/>
            <person name="Weigel D."/>
            <person name="Guo Y.-L."/>
        </authorList>
    </citation>
    <scope>NUCLEOTIDE SEQUENCE [LARGE SCALE GENOMIC DNA]</scope>
    <source>
        <strain evidence="3">cv. MN47</strain>
    </source>
</reference>
<accession>D7KXC3</accession>
<dbReference type="HOGENOM" id="CLU_2076320_0_0_1"/>
<dbReference type="AlphaFoldDB" id="D7KXC3"/>
<sequence length="118" mass="13275">MESPFSFMPHGVDLRLVSSLTDLSNNGSVLGGSVPLSSLLLPLCVLLVGSILSLIWMVLPETFVVTSLISIWFLDLFALAPWFLWWSLWFSSRFDLVLLSFEIGFIRLKNCLAPCFYV</sequence>
<proteinExistence type="predicted"/>
<organism evidence="3">
    <name type="scientific">Arabidopsis lyrata subsp. lyrata</name>
    <name type="common">Lyre-leaved rock-cress</name>
    <dbReference type="NCBI Taxonomy" id="81972"/>
    <lineage>
        <taxon>Eukaryota</taxon>
        <taxon>Viridiplantae</taxon>
        <taxon>Streptophyta</taxon>
        <taxon>Embryophyta</taxon>
        <taxon>Tracheophyta</taxon>
        <taxon>Spermatophyta</taxon>
        <taxon>Magnoliopsida</taxon>
        <taxon>eudicotyledons</taxon>
        <taxon>Gunneridae</taxon>
        <taxon>Pentapetalae</taxon>
        <taxon>rosids</taxon>
        <taxon>malvids</taxon>
        <taxon>Brassicales</taxon>
        <taxon>Brassicaceae</taxon>
        <taxon>Camelineae</taxon>
        <taxon>Arabidopsis</taxon>
    </lineage>
</organism>
<protein>
    <submittedName>
        <fullName evidence="2">Predicted protein</fullName>
    </submittedName>
</protein>
<evidence type="ECO:0000313" key="3">
    <source>
        <dbReference type="Proteomes" id="UP000008694"/>
    </source>
</evidence>
<dbReference type="EMBL" id="GL348714">
    <property type="protein sequence ID" value="EFH64412.1"/>
    <property type="molecule type" value="Genomic_DNA"/>
</dbReference>
<feature type="transmembrane region" description="Helical" evidence="1">
    <location>
        <begin position="71"/>
        <end position="90"/>
    </location>
</feature>
<keyword evidence="1" id="KW-1133">Transmembrane helix</keyword>
<evidence type="ECO:0000256" key="1">
    <source>
        <dbReference type="SAM" id="Phobius"/>
    </source>
</evidence>
<keyword evidence="1" id="KW-0472">Membrane</keyword>
<dbReference type="Gramene" id="scaffold_200607.1">
    <property type="protein sequence ID" value="scaffold_200607.1"/>
    <property type="gene ID" value="scaffold_200607.1"/>
</dbReference>
<keyword evidence="1" id="KW-0812">Transmembrane</keyword>
<evidence type="ECO:0000313" key="2">
    <source>
        <dbReference type="EMBL" id="EFH64412.1"/>
    </source>
</evidence>
<feature type="transmembrane region" description="Helical" evidence="1">
    <location>
        <begin position="39"/>
        <end position="59"/>
    </location>
</feature>
<name>D7KXC3_ARALL</name>
<keyword evidence="3" id="KW-1185">Reference proteome</keyword>
<gene>
    <name evidence="2" type="ORF">ARALYDRAFT_893533</name>
</gene>